<dbReference type="InterPro" id="IPR021401">
    <property type="entry name" value="DUF3040"/>
</dbReference>
<protein>
    <submittedName>
        <fullName evidence="3">DUF3040 domain-containing protein</fullName>
    </submittedName>
</protein>
<accession>A0A8B3FKA5</accession>
<keyword evidence="2" id="KW-0812">Transmembrane</keyword>
<evidence type="ECO:0000313" key="4">
    <source>
        <dbReference type="Proteomes" id="UP000279336"/>
    </source>
</evidence>
<dbReference type="Pfam" id="PF11239">
    <property type="entry name" value="DUF3040"/>
    <property type="match status" value="1"/>
</dbReference>
<feature type="transmembrane region" description="Helical" evidence="2">
    <location>
        <begin position="88"/>
        <end position="105"/>
    </location>
</feature>
<evidence type="ECO:0000313" key="3">
    <source>
        <dbReference type="EMBL" id="RLP11184.1"/>
    </source>
</evidence>
<organism evidence="3 4">
    <name type="scientific">Propionibacterium australiense</name>
    <dbReference type="NCBI Taxonomy" id="119981"/>
    <lineage>
        <taxon>Bacteria</taxon>
        <taxon>Bacillati</taxon>
        <taxon>Actinomycetota</taxon>
        <taxon>Actinomycetes</taxon>
        <taxon>Propionibacteriales</taxon>
        <taxon>Propionibacteriaceae</taxon>
        <taxon>Propionibacterium</taxon>
    </lineage>
</organism>
<evidence type="ECO:0000256" key="2">
    <source>
        <dbReference type="SAM" id="Phobius"/>
    </source>
</evidence>
<keyword evidence="2" id="KW-1133">Transmembrane helix</keyword>
<feature type="transmembrane region" description="Helical" evidence="2">
    <location>
        <begin position="111"/>
        <end position="132"/>
    </location>
</feature>
<dbReference type="EMBL" id="RCIW01000006">
    <property type="protein sequence ID" value="RLP11184.1"/>
    <property type="molecule type" value="Genomic_DNA"/>
</dbReference>
<sequence length="174" mass="18867">MCSQEVDAEQVTCVLLYLEAECECCVSLVTDAETTVSHTSLVVGSVRGVEETGMLDELEASLRAEDPRLARTMGTPARPRPVTRSRRRAGLAGLGFIAGLALLLIGMQTVWVVSVIGFVLMLASTVLALNAWGGSAKPKSVAPPKSPPRKPVSSDPFTTRMEDRWRRRQDEGRL</sequence>
<reference evidence="3 4" key="1">
    <citation type="submission" date="2018-10" db="EMBL/GenBank/DDBJ databases">
        <title>Propionibacterium australiense Genome Sequencing and Assembly.</title>
        <authorList>
            <person name="Bernier A.-M."/>
            <person name="Bernard K."/>
        </authorList>
    </citation>
    <scope>NUCLEOTIDE SEQUENCE [LARGE SCALE GENOMIC DNA]</scope>
    <source>
        <strain evidence="3 4">NML98A078</strain>
    </source>
</reference>
<feature type="region of interest" description="Disordered" evidence="1">
    <location>
        <begin position="136"/>
        <end position="174"/>
    </location>
</feature>
<name>A0A8B3FKA5_9ACTN</name>
<dbReference type="Proteomes" id="UP000279336">
    <property type="component" value="Unassembled WGS sequence"/>
</dbReference>
<evidence type="ECO:0000256" key="1">
    <source>
        <dbReference type="SAM" id="MobiDB-lite"/>
    </source>
</evidence>
<comment type="caution">
    <text evidence="3">The sequence shown here is derived from an EMBL/GenBank/DDBJ whole genome shotgun (WGS) entry which is preliminary data.</text>
</comment>
<keyword evidence="2" id="KW-0472">Membrane</keyword>
<dbReference type="AlphaFoldDB" id="A0A8B3FKA5"/>
<gene>
    <name evidence="3" type="ORF">D7U36_05280</name>
</gene>
<proteinExistence type="predicted"/>
<feature type="compositionally biased region" description="Basic and acidic residues" evidence="1">
    <location>
        <begin position="160"/>
        <end position="174"/>
    </location>
</feature>